<name>Q1JX16_DESA6</name>
<organism evidence="2 3">
    <name type="scientific">Desulfuromonas acetoxidans (strain DSM 684 / 11070)</name>
    <dbReference type="NCBI Taxonomy" id="281689"/>
    <lineage>
        <taxon>Bacteria</taxon>
        <taxon>Pseudomonadati</taxon>
        <taxon>Thermodesulfobacteriota</taxon>
        <taxon>Desulfuromonadia</taxon>
        <taxon>Desulfuromonadales</taxon>
        <taxon>Desulfuromonadaceae</taxon>
        <taxon>Desulfuromonas</taxon>
    </lineage>
</organism>
<protein>
    <recommendedName>
        <fullName evidence="1">TPM domain-containing protein</fullName>
    </recommendedName>
</protein>
<dbReference type="Proteomes" id="UP000005695">
    <property type="component" value="Unassembled WGS sequence"/>
</dbReference>
<dbReference type="Pfam" id="PF04536">
    <property type="entry name" value="TPM_phosphatase"/>
    <property type="match status" value="1"/>
</dbReference>
<dbReference type="InterPro" id="IPR007621">
    <property type="entry name" value="TPM_dom"/>
</dbReference>
<dbReference type="PANTHER" id="PTHR30373:SF2">
    <property type="entry name" value="UPF0603 PROTEIN YGCG"/>
    <property type="match status" value="1"/>
</dbReference>
<reference evidence="2" key="1">
    <citation type="submission" date="2006-05" db="EMBL/GenBank/DDBJ databases">
        <title>Annotation of the draft genome assembly of Desulfuromonas acetoxidans DSM 684.</title>
        <authorList>
            <consortium name="US DOE Joint Genome Institute (JGI-ORNL)"/>
            <person name="Larimer F."/>
            <person name="Land M."/>
            <person name="Hauser L."/>
        </authorList>
    </citation>
    <scope>NUCLEOTIDE SEQUENCE [LARGE SCALE GENOMIC DNA]</scope>
    <source>
        <strain evidence="2">DSM 684</strain>
    </source>
</reference>
<evidence type="ECO:0000259" key="1">
    <source>
        <dbReference type="Pfam" id="PF04536"/>
    </source>
</evidence>
<accession>Q1JX16</accession>
<evidence type="ECO:0000313" key="3">
    <source>
        <dbReference type="Proteomes" id="UP000005695"/>
    </source>
</evidence>
<dbReference type="Gene3D" id="3.10.310.50">
    <property type="match status" value="1"/>
</dbReference>
<evidence type="ECO:0000313" key="2">
    <source>
        <dbReference type="EMBL" id="EAT14742.1"/>
    </source>
</evidence>
<proteinExistence type="predicted"/>
<sequence length="366" mass="41267">MRRLMRQARKRTMPTWNSKSLKKTLLTNASVFLLLAVLAFSAGCERTTLEERAVVDQADLLSPQAIQRIESLAHSMLKHNGVQLQVVTLKQTPVDIDAAALRWMEEHHVGQLAGGARGVVLMVDPVAQQVRVEIGYDLEGVFSDVIVARIEHDQMAPFFAANRVGDGIEASLELLVAEQPENEVVPTQGMAGRYSGGGGAVTTVPINKPLSPEFSGPMSESVRSRFVPQPTPLAALECYRQVLEEHVKDAELTLYTPATREFFASWLVTDAQQNNERRDLERGLAQAEVFEQGPLAVVRFSLDQRQWSPYFFERCEDGWQLDFSTMSRVVGFNHRNQWFFRTLNHPFMFAFRDWSFDGNGFAHDNR</sequence>
<comment type="caution">
    <text evidence="2">The sequence shown here is derived from an EMBL/GenBank/DDBJ whole genome shotgun (WGS) entry which is preliminary data.</text>
</comment>
<dbReference type="PANTHER" id="PTHR30373">
    <property type="entry name" value="UPF0603 PROTEIN YGCG"/>
    <property type="match status" value="1"/>
</dbReference>
<feature type="domain" description="TPM" evidence="1">
    <location>
        <begin position="54"/>
        <end position="176"/>
    </location>
</feature>
<dbReference type="AlphaFoldDB" id="Q1JX16"/>
<dbReference type="EMBL" id="AAEW02000018">
    <property type="protein sequence ID" value="EAT14742.1"/>
    <property type="molecule type" value="Genomic_DNA"/>
</dbReference>
<keyword evidence="3" id="KW-1185">Reference proteome</keyword>
<gene>
    <name evidence="2" type="ORF">Dace_0794</name>
</gene>
<reference evidence="2" key="2">
    <citation type="submission" date="2006-05" db="EMBL/GenBank/DDBJ databases">
        <title>Sequencing of the draft genome and assembly of Desulfuromonas acetoxidans DSM 684.</title>
        <authorList>
            <consortium name="US DOE Joint Genome Institute (JGI-PGF)"/>
            <person name="Copeland A."/>
            <person name="Lucas S."/>
            <person name="Lapidus A."/>
            <person name="Barry K."/>
            <person name="Detter J.C."/>
            <person name="Glavina del Rio T."/>
            <person name="Hammon N."/>
            <person name="Israni S."/>
            <person name="Dalin E."/>
            <person name="Tice H."/>
            <person name="Bruce D."/>
            <person name="Pitluck S."/>
            <person name="Richardson P."/>
        </authorList>
    </citation>
    <scope>NUCLEOTIDE SEQUENCE [LARGE SCALE GENOMIC DNA]</scope>
    <source>
        <strain evidence="2">DSM 684</strain>
    </source>
</reference>